<dbReference type="RefSeq" id="WP_110986366.1">
    <property type="nucleotide sequence ID" value="NZ_CAWNWM010000006.1"/>
</dbReference>
<gene>
    <name evidence="3" type="ORF">C1752_02423</name>
</gene>
<keyword evidence="4" id="KW-1185">Reference proteome</keyword>
<feature type="region of interest" description="Disordered" evidence="2">
    <location>
        <begin position="129"/>
        <end position="159"/>
    </location>
</feature>
<reference evidence="3 4" key="1">
    <citation type="journal article" date="2018" name="Sci. Rep.">
        <title>A novel species of the marine cyanobacterium Acaryochloris with a unique pigment content and lifestyle.</title>
        <authorList>
            <person name="Partensky F."/>
            <person name="Six C."/>
            <person name="Ratin M."/>
            <person name="Garczarek L."/>
            <person name="Vaulot D."/>
            <person name="Probert I."/>
            <person name="Calteau A."/>
            <person name="Gourvil P."/>
            <person name="Marie D."/>
            <person name="Grebert T."/>
            <person name="Bouchier C."/>
            <person name="Le Panse S."/>
            <person name="Gachenot M."/>
            <person name="Rodriguez F."/>
            <person name="Garrido J.L."/>
        </authorList>
    </citation>
    <scope>NUCLEOTIDE SEQUENCE [LARGE SCALE GENOMIC DNA]</scope>
    <source>
        <strain evidence="3 4">RCC1774</strain>
    </source>
</reference>
<accession>A0A2W1JXG2</accession>
<feature type="compositionally biased region" description="Basic and acidic residues" evidence="2">
    <location>
        <begin position="132"/>
        <end position="144"/>
    </location>
</feature>
<feature type="coiled-coil region" evidence="1">
    <location>
        <begin position="77"/>
        <end position="118"/>
    </location>
</feature>
<evidence type="ECO:0000313" key="4">
    <source>
        <dbReference type="Proteomes" id="UP000248857"/>
    </source>
</evidence>
<dbReference type="Proteomes" id="UP000248857">
    <property type="component" value="Unassembled WGS sequence"/>
</dbReference>
<evidence type="ECO:0000256" key="1">
    <source>
        <dbReference type="SAM" id="Coils"/>
    </source>
</evidence>
<protein>
    <submittedName>
        <fullName evidence="3">Uncharacterized protein</fullName>
    </submittedName>
</protein>
<evidence type="ECO:0000313" key="3">
    <source>
        <dbReference type="EMBL" id="PZD73331.1"/>
    </source>
</evidence>
<dbReference type="SUPFAM" id="SSF160246">
    <property type="entry name" value="EspE N-terminal domain-like"/>
    <property type="match status" value="1"/>
</dbReference>
<organism evidence="3 4">
    <name type="scientific">Acaryochloris thomasi RCC1774</name>
    <dbReference type="NCBI Taxonomy" id="1764569"/>
    <lineage>
        <taxon>Bacteria</taxon>
        <taxon>Bacillati</taxon>
        <taxon>Cyanobacteriota</taxon>
        <taxon>Cyanophyceae</taxon>
        <taxon>Acaryochloridales</taxon>
        <taxon>Acaryochloridaceae</taxon>
        <taxon>Acaryochloris</taxon>
        <taxon>Acaryochloris thomasi</taxon>
    </lineage>
</organism>
<comment type="caution">
    <text evidence="3">The sequence shown here is derived from an EMBL/GenBank/DDBJ whole genome shotgun (WGS) entry which is preliminary data.</text>
</comment>
<dbReference type="EMBL" id="PQWO01000006">
    <property type="protein sequence ID" value="PZD73331.1"/>
    <property type="molecule type" value="Genomic_DNA"/>
</dbReference>
<evidence type="ECO:0000256" key="2">
    <source>
        <dbReference type="SAM" id="MobiDB-lite"/>
    </source>
</evidence>
<keyword evidence="1" id="KW-0175">Coiled coil</keyword>
<dbReference type="AlphaFoldDB" id="A0A2W1JXG2"/>
<dbReference type="InterPro" id="IPR037257">
    <property type="entry name" value="T2SS_E_N_sf"/>
</dbReference>
<name>A0A2W1JXG2_9CYAN</name>
<sequence>MPRKLSSYESSRSNLLLDQLLKAGLLTKDQIDVILFDHASTSIPIHEILLQRGWIKEQTITYFIHSTGLSEIKAPPTQSIEQQIDRLRQQQDRLKKAKIALEQEVKNLRQEKDILRQFSARQRRKNLNAVDYENRTAPDRHLDSNSDSLSGPDSIKWIG</sequence>
<proteinExistence type="predicted"/>